<accession>A0A1C3L0C1</accession>
<organism evidence="3 4">
    <name type="scientific">Plasmodium malariae</name>
    <dbReference type="NCBI Taxonomy" id="5858"/>
    <lineage>
        <taxon>Eukaryota</taxon>
        <taxon>Sar</taxon>
        <taxon>Alveolata</taxon>
        <taxon>Apicomplexa</taxon>
        <taxon>Aconoidasida</taxon>
        <taxon>Haemosporida</taxon>
        <taxon>Plasmodiidae</taxon>
        <taxon>Plasmodium</taxon>
        <taxon>Plasmodium (Plasmodium)</taxon>
    </lineage>
</organism>
<feature type="domain" description="TLDc" evidence="2">
    <location>
        <begin position="591"/>
        <end position="798"/>
    </location>
</feature>
<dbReference type="Pfam" id="PF07534">
    <property type="entry name" value="TLD"/>
    <property type="match status" value="1"/>
</dbReference>
<dbReference type="VEuPathDB" id="PlasmoDB:PmUG01_12020800"/>
<dbReference type="InterPro" id="IPR006571">
    <property type="entry name" value="TLDc_dom"/>
</dbReference>
<protein>
    <submittedName>
        <fullName evidence="3">Krox-like protein, putative</fullName>
    </submittedName>
</protein>
<feature type="compositionally biased region" description="Low complexity" evidence="1">
    <location>
        <begin position="236"/>
        <end position="260"/>
    </location>
</feature>
<feature type="compositionally biased region" description="Low complexity" evidence="1">
    <location>
        <begin position="156"/>
        <end position="197"/>
    </location>
</feature>
<evidence type="ECO:0000259" key="2">
    <source>
        <dbReference type="PROSITE" id="PS51886"/>
    </source>
</evidence>
<sequence length="855" mass="99429">MGEGHSKHTLNYGNLREEDVEMIRKKFNLNKKEANEKISTLDFIYVYPHILRPYIALVLPSFHEVLRKKCRHKETKSNHYGFNYALNVLFNKSSKKVNNEISLQDIINILSYINSVKSRILIKILFMSFLRYSISLGSNPNNANVNSGNMNGGREIYCNLNDGNPNDGNLSDSNPSDSNPNYANLNDGNPNDDCPNNTLTKFKLEEENEGNTENLSTMERTKGSDKKEDIHASFLNCNDNNSNDNNVNNIYSNNNYGNNGDNDRGNKYNNNINTTSEDEDELGRNRNSFKFVFSDSNVNVINKNKKKERNYKFIKDNIFFLEKNILKNQYPKNYIMKDLISVEEALHHLFTYMYIEQLYLLYPNNILFKLANKSQIPEKNNIPLKKYSTSPYDVTNLNNRKNSWDLAYFFNELFCSLETNLDFRNIIMGFRLFVNSIDNNKNTIYSLVVEYINTTFISLCSNYSNATLKHFMNCENIITEEKKKKKKKSNSGISNSNNNNNSSNGKSYINTGEENRSEEENGLENINDLCMNSIDLIHTIYTNMKMNEIKKQENKNNPKKIEEKYEKSSSIVEIQNSSSGWRGLFLNKTSKILTDEVVFTLRQCSPCFMNNEWYRLYASWKEGTSFNRFMSCLFYYEAPIIIVIKTSDNQILGAVCTTALKDSHLFHGSSNDFLFSASPVFRIIRTNQFGTNYVYLNSKNSFYPKGLGFGGRTECFRLFLSDEFKDSYCTQSDYTYKSGHLYFPHYERDKNKVKEHKNKNNSNDNQYIHYEENDDDEDDEDTFLYKLSINEVEAWGCGDEKALEQQRLMQQNEEACKQERRSTDKSKIVQNSFDKEFLLPKVFVGGKYEKLTQDK</sequence>
<feature type="region of interest" description="Disordered" evidence="1">
    <location>
        <begin position="483"/>
        <end position="521"/>
    </location>
</feature>
<reference evidence="3 4" key="1">
    <citation type="submission" date="2016-06" db="EMBL/GenBank/DDBJ databases">
        <authorList>
            <consortium name="Pathogen Informatics"/>
        </authorList>
    </citation>
    <scope>NUCLEOTIDE SEQUENCE [LARGE SCALE GENOMIC DNA]</scope>
    <source>
        <strain evidence="3">PmlGA01</strain>
    </source>
</reference>
<dbReference type="PROSITE" id="PS51886">
    <property type="entry name" value="TLDC"/>
    <property type="match status" value="1"/>
</dbReference>
<feature type="compositionally biased region" description="Low complexity" evidence="1">
    <location>
        <begin position="490"/>
        <end position="512"/>
    </location>
</feature>
<feature type="region of interest" description="Disordered" evidence="1">
    <location>
        <begin position="156"/>
        <end position="281"/>
    </location>
</feature>
<feature type="region of interest" description="Disordered" evidence="1">
    <location>
        <begin position="755"/>
        <end position="776"/>
    </location>
</feature>
<gene>
    <name evidence="3" type="primary">PmlGA01_120014400</name>
    <name evidence="3" type="ORF">PMLGA01_120014400</name>
</gene>
<dbReference type="SMART" id="SM00584">
    <property type="entry name" value="TLDc"/>
    <property type="match status" value="1"/>
</dbReference>
<evidence type="ECO:0000256" key="1">
    <source>
        <dbReference type="SAM" id="MobiDB-lite"/>
    </source>
</evidence>
<dbReference type="EMBL" id="LT594500">
    <property type="protein sequence ID" value="SBT79986.1"/>
    <property type="molecule type" value="Genomic_DNA"/>
</dbReference>
<evidence type="ECO:0000313" key="4">
    <source>
        <dbReference type="Proteomes" id="UP000219799"/>
    </source>
</evidence>
<dbReference type="Proteomes" id="UP000219799">
    <property type="component" value="Chromosome 12"/>
</dbReference>
<evidence type="ECO:0000313" key="3">
    <source>
        <dbReference type="EMBL" id="SBT79986.1"/>
    </source>
</evidence>
<dbReference type="AlphaFoldDB" id="A0A1C3L0C1"/>
<name>A0A1C3L0C1_PLAMA</name>
<proteinExistence type="predicted"/>
<feature type="compositionally biased region" description="Basic and acidic residues" evidence="1">
    <location>
        <begin position="219"/>
        <end position="231"/>
    </location>
</feature>